<dbReference type="CDD" id="cd00106">
    <property type="entry name" value="KISc"/>
    <property type="match status" value="1"/>
</dbReference>
<keyword evidence="1" id="KW-0547">Nucleotide-binding</keyword>
<dbReference type="InterPro" id="IPR001752">
    <property type="entry name" value="Kinesin_motor_dom"/>
</dbReference>
<dbReference type="PANTHER" id="PTHR47969:SF29">
    <property type="entry name" value="KINESIN-LIKE PROTEIN"/>
    <property type="match status" value="1"/>
</dbReference>
<sequence length="598" mass="67594">MDTDYLIDDNETAGFVNHADRLKVVVRIRPFLKEELKVRKRKHYLAVGEDYKHLYVMAKNEDKEFQFDEVLDMETEQTMAYDTIGEPILTNILNGYNSTLMAYGQTGSGKTFTVFGSRNSIDTIGKTGPLLSETGVVPRIIENLFEYIQQNPKDAKFRITTSFLQIYMEQITDLLAPMPFGENRGTISSRGGTGSKSLTIKEDPKTGIFVHGLTLKKILNKEELLNIVKRGARFRSTNSTTMNKNSSRSHAILQIFVEQRWVETGEAINGDLAGDSDGKPTKKRSHRKALMTIVDLAGSERVSKSGSEGTRLAEAKAINKAISALGNCIVALSKKKNGRNNYVPFRDSKLTRILTESLSGNSKTIICACVSPSIIHFDESLSTLLFAAKSMSVRIFAIKNENVEYKIQKPRNKSRKAETARERGDSKGEISEKYNKMKEENEELKSRVDELENRYKRQSTADPMPDKNGHYMVRSRSPAPSYSDKNDLMGRKANSVIRKEDLPYFNNASGTIATTQYYDNYASPGTKSAISDRSWIDRNEVFQNASNEQAQVTIEKLTKVIQHLQNEFARNLLVIDELMEENRRLSARSDSSYYRDFN</sequence>
<feature type="binding site" evidence="1">
    <location>
        <begin position="104"/>
        <end position="111"/>
    </location>
    <ligand>
        <name>ATP</name>
        <dbReference type="ChEBI" id="CHEBI:30616"/>
    </ligand>
</feature>
<dbReference type="InterPro" id="IPR027417">
    <property type="entry name" value="P-loop_NTPase"/>
</dbReference>
<feature type="domain" description="Kinesin motor" evidence="3">
    <location>
        <begin position="21"/>
        <end position="393"/>
    </location>
</feature>
<evidence type="ECO:0000259" key="3">
    <source>
        <dbReference type="PROSITE" id="PS50067"/>
    </source>
</evidence>
<dbReference type="GO" id="GO:0005875">
    <property type="term" value="C:microtubule associated complex"/>
    <property type="evidence" value="ECO:0007669"/>
    <property type="project" value="TreeGrafter"/>
</dbReference>
<dbReference type="GO" id="GO:0008017">
    <property type="term" value="F:microtubule binding"/>
    <property type="evidence" value="ECO:0007669"/>
    <property type="project" value="InterPro"/>
</dbReference>
<dbReference type="GO" id="GO:0005524">
    <property type="term" value="F:ATP binding"/>
    <property type="evidence" value="ECO:0007669"/>
    <property type="project" value="UniProtKB-UniRule"/>
</dbReference>
<keyword evidence="1" id="KW-0505">Motor protein</keyword>
<dbReference type="SMART" id="SM00129">
    <property type="entry name" value="KISc"/>
    <property type="match status" value="1"/>
</dbReference>
<dbReference type="GO" id="GO:0007018">
    <property type="term" value="P:microtubule-based movement"/>
    <property type="evidence" value="ECO:0007669"/>
    <property type="project" value="InterPro"/>
</dbReference>
<dbReference type="EMBL" id="CAMPGE010002149">
    <property type="protein sequence ID" value="CAI2360950.1"/>
    <property type="molecule type" value="Genomic_DNA"/>
</dbReference>
<dbReference type="InterPro" id="IPR036961">
    <property type="entry name" value="Kinesin_motor_dom_sf"/>
</dbReference>
<accession>A0AAD1U3Y3</accession>
<dbReference type="AlphaFoldDB" id="A0AAD1U3Y3"/>
<proteinExistence type="inferred from homology"/>
<dbReference type="PRINTS" id="PR00380">
    <property type="entry name" value="KINESINHEAVY"/>
</dbReference>
<feature type="region of interest" description="Disordered" evidence="2">
    <location>
        <begin position="409"/>
        <end position="431"/>
    </location>
</feature>
<dbReference type="Pfam" id="PF00225">
    <property type="entry name" value="Kinesin"/>
    <property type="match status" value="1"/>
</dbReference>
<dbReference type="Proteomes" id="UP001295684">
    <property type="component" value="Unassembled WGS sequence"/>
</dbReference>
<evidence type="ECO:0000256" key="1">
    <source>
        <dbReference type="PROSITE-ProRule" id="PRU00283"/>
    </source>
</evidence>
<dbReference type="Gene3D" id="3.40.850.10">
    <property type="entry name" value="Kinesin motor domain"/>
    <property type="match status" value="1"/>
</dbReference>
<dbReference type="PANTHER" id="PTHR47969">
    <property type="entry name" value="CHROMOSOME-ASSOCIATED KINESIN KIF4A-RELATED"/>
    <property type="match status" value="1"/>
</dbReference>
<dbReference type="SUPFAM" id="SSF52540">
    <property type="entry name" value="P-loop containing nucleoside triphosphate hydrolases"/>
    <property type="match status" value="1"/>
</dbReference>
<comment type="caution">
    <text evidence="4">The sequence shown here is derived from an EMBL/GenBank/DDBJ whole genome shotgun (WGS) entry which is preliminary data.</text>
</comment>
<keyword evidence="5" id="KW-1185">Reference proteome</keyword>
<name>A0AAD1U3Y3_EUPCR</name>
<dbReference type="GO" id="GO:0007052">
    <property type="term" value="P:mitotic spindle organization"/>
    <property type="evidence" value="ECO:0007669"/>
    <property type="project" value="TreeGrafter"/>
</dbReference>
<feature type="compositionally biased region" description="Basic and acidic residues" evidence="2">
    <location>
        <begin position="415"/>
        <end position="431"/>
    </location>
</feature>
<keyword evidence="1" id="KW-0067">ATP-binding</keyword>
<evidence type="ECO:0000313" key="5">
    <source>
        <dbReference type="Proteomes" id="UP001295684"/>
    </source>
</evidence>
<dbReference type="GO" id="GO:0003777">
    <property type="term" value="F:microtubule motor activity"/>
    <property type="evidence" value="ECO:0007669"/>
    <property type="project" value="InterPro"/>
</dbReference>
<reference evidence="4" key="1">
    <citation type="submission" date="2023-07" db="EMBL/GenBank/DDBJ databases">
        <authorList>
            <consortium name="AG Swart"/>
            <person name="Singh M."/>
            <person name="Singh A."/>
            <person name="Seah K."/>
            <person name="Emmerich C."/>
        </authorList>
    </citation>
    <scope>NUCLEOTIDE SEQUENCE</scope>
    <source>
        <strain evidence="4">DP1</strain>
    </source>
</reference>
<dbReference type="PROSITE" id="PS50067">
    <property type="entry name" value="KINESIN_MOTOR_2"/>
    <property type="match status" value="1"/>
</dbReference>
<dbReference type="InterPro" id="IPR027640">
    <property type="entry name" value="Kinesin-like_fam"/>
</dbReference>
<evidence type="ECO:0000256" key="2">
    <source>
        <dbReference type="SAM" id="MobiDB-lite"/>
    </source>
</evidence>
<evidence type="ECO:0000313" key="4">
    <source>
        <dbReference type="EMBL" id="CAI2360950.1"/>
    </source>
</evidence>
<gene>
    <name evidence="4" type="ORF">ECRASSUSDP1_LOCUS2259</name>
</gene>
<organism evidence="4 5">
    <name type="scientific">Euplotes crassus</name>
    <dbReference type="NCBI Taxonomy" id="5936"/>
    <lineage>
        <taxon>Eukaryota</taxon>
        <taxon>Sar</taxon>
        <taxon>Alveolata</taxon>
        <taxon>Ciliophora</taxon>
        <taxon>Intramacronucleata</taxon>
        <taxon>Spirotrichea</taxon>
        <taxon>Hypotrichia</taxon>
        <taxon>Euplotida</taxon>
        <taxon>Euplotidae</taxon>
        <taxon>Moneuplotes</taxon>
    </lineage>
</organism>
<feature type="region of interest" description="Disordered" evidence="2">
    <location>
        <begin position="459"/>
        <end position="488"/>
    </location>
</feature>
<comment type="similarity">
    <text evidence="1">Belongs to the TRAFAC class myosin-kinesin ATPase superfamily. Kinesin family.</text>
</comment>
<dbReference type="GO" id="GO:0051231">
    <property type="term" value="P:spindle elongation"/>
    <property type="evidence" value="ECO:0007669"/>
    <property type="project" value="TreeGrafter"/>
</dbReference>
<protein>
    <recommendedName>
        <fullName evidence="3">Kinesin motor domain-containing protein</fullName>
    </recommendedName>
</protein>